<evidence type="ECO:0000313" key="1">
    <source>
        <dbReference type="EMBL" id="SHJ55160.1"/>
    </source>
</evidence>
<name>A0A1M6K8J5_9BACL</name>
<proteinExistence type="predicted"/>
<dbReference type="EMBL" id="FRAF01000001">
    <property type="protein sequence ID" value="SHJ55160.1"/>
    <property type="molecule type" value="Genomic_DNA"/>
</dbReference>
<dbReference type="AlphaFoldDB" id="A0A1M6K8J5"/>
<organism evidence="1 2">
    <name type="scientific">Alicyclobacillus tolerans</name>
    <dbReference type="NCBI Taxonomy" id="90970"/>
    <lineage>
        <taxon>Bacteria</taxon>
        <taxon>Bacillati</taxon>
        <taxon>Bacillota</taxon>
        <taxon>Bacilli</taxon>
        <taxon>Bacillales</taxon>
        <taxon>Alicyclobacillaceae</taxon>
        <taxon>Alicyclobacillus</taxon>
    </lineage>
</organism>
<gene>
    <name evidence="1" type="ORF">SAMN05443507_101174</name>
</gene>
<protein>
    <submittedName>
        <fullName evidence="1">Uncharacterized protein</fullName>
    </submittedName>
</protein>
<sequence>MRDIHAFHTCYVCRHPIAWVGNLCGEWTVGHGRDIHATLTVAGDLDEQGYLPIGVQLQCPECGAVNQFKAKHKLEESL</sequence>
<dbReference type="OrthoDB" id="2455017at2"/>
<accession>A0A1M6K8J5</accession>
<dbReference type="Proteomes" id="UP000184016">
    <property type="component" value="Unassembled WGS sequence"/>
</dbReference>
<dbReference type="RefSeq" id="WP_083573966.1">
    <property type="nucleotide sequence ID" value="NZ_FRAF01000001.1"/>
</dbReference>
<reference evidence="2" key="1">
    <citation type="submission" date="2016-11" db="EMBL/GenBank/DDBJ databases">
        <authorList>
            <person name="Varghese N."/>
            <person name="Submissions S."/>
        </authorList>
    </citation>
    <scope>NUCLEOTIDE SEQUENCE [LARGE SCALE GENOMIC DNA]</scope>
    <source>
        <strain evidence="2">USBA-503</strain>
    </source>
</reference>
<evidence type="ECO:0000313" key="2">
    <source>
        <dbReference type="Proteomes" id="UP000184016"/>
    </source>
</evidence>
<keyword evidence="2" id="KW-1185">Reference proteome</keyword>